<dbReference type="EMBL" id="MN740019">
    <property type="protein sequence ID" value="QHT84549.1"/>
    <property type="molecule type" value="Genomic_DNA"/>
</dbReference>
<feature type="region of interest" description="Disordered" evidence="2">
    <location>
        <begin position="910"/>
        <end position="930"/>
    </location>
</feature>
<accession>A0A6C0HVJ4</accession>
<keyword evidence="1" id="KW-0175">Coiled coil</keyword>
<feature type="coiled-coil region" evidence="1">
    <location>
        <begin position="175"/>
        <end position="206"/>
    </location>
</feature>
<evidence type="ECO:0000256" key="2">
    <source>
        <dbReference type="SAM" id="MobiDB-lite"/>
    </source>
</evidence>
<evidence type="ECO:0000256" key="1">
    <source>
        <dbReference type="SAM" id="Coils"/>
    </source>
</evidence>
<evidence type="ECO:0000313" key="3">
    <source>
        <dbReference type="EMBL" id="QHT84549.1"/>
    </source>
</evidence>
<name>A0A6C0HVJ4_9ZZZZ</name>
<feature type="compositionally biased region" description="Polar residues" evidence="2">
    <location>
        <begin position="912"/>
        <end position="923"/>
    </location>
</feature>
<evidence type="ECO:0008006" key="4">
    <source>
        <dbReference type="Google" id="ProtNLM"/>
    </source>
</evidence>
<proteinExistence type="predicted"/>
<protein>
    <recommendedName>
        <fullName evidence="4">Early transcription factor VETF large subunit</fullName>
    </recommendedName>
</protein>
<reference evidence="3" key="1">
    <citation type="journal article" date="2020" name="Nature">
        <title>Giant virus diversity and host interactions through global metagenomics.</title>
        <authorList>
            <person name="Schulz F."/>
            <person name="Roux S."/>
            <person name="Paez-Espino D."/>
            <person name="Jungbluth S."/>
            <person name="Walsh D.A."/>
            <person name="Denef V.J."/>
            <person name="McMahon K.D."/>
            <person name="Konstantinidis K.T."/>
            <person name="Eloe-Fadrosh E.A."/>
            <person name="Kyrpides N.C."/>
            <person name="Woyke T."/>
        </authorList>
    </citation>
    <scope>NUCLEOTIDE SEQUENCE</scope>
    <source>
        <strain evidence="3">GVMAG-M-3300023184-177</strain>
    </source>
</reference>
<organism evidence="3">
    <name type="scientific">viral metagenome</name>
    <dbReference type="NCBI Taxonomy" id="1070528"/>
    <lineage>
        <taxon>unclassified sequences</taxon>
        <taxon>metagenomes</taxon>
        <taxon>organismal metagenomes</taxon>
    </lineage>
</organism>
<sequence>MIIENPIKIIHKFKNNNRNIQYIQYIFIGSNVDEDIMSILDSIKNKSFYDTLDYLSKNKIERLENYYGPKWFTFFFNKYHLSEQFNNILKNATRKKTIESKMGKEWVSMYLMNPLVKKTSYSFSSSYYDYLVSRNKIKTVVRKLEMDFRTYKPEIVGGNYMIGGNELEPLDDDEYVENKDTNEDINKEIESENEEYEEMLMTAEDFDDAVGNNFNLEELTDLYGKENEVSVKDIKDTAILIGQATNDKSFVKNISKLELDFNERMDDINYDVKLEDVYNKIYIKEQFIYMDDTIKTIRNKLCVTVPLSSKFSTNQDEGDVRLLPEYIYLWSEYNLNNTNIDRVMLGQKWVRRNELVMIDVKPNENMAVYENLRNNLSYLKDSFGIKIKREDDEHNILRDYDNYMSNNEIYMIDILNEFGLNYSSESTKKRNVYEVYVNIYFPLITFERFDLLLDLLNNNNDKELEKNINSFAAIKNDTTIEYHIHEVVDTTRNIIKDDKKFNSYFEPNYIIQSIIHLNLNNPKNLTGTVSSDKYNLFKIFDNFVVSEEHPFIQFQTPDSQLTYKFYTKTKKIDDMEILSKWFENAPYGISFKIKMTEIENKYISINLNENGRLEYKITWKEDDKATIEKIKDSYKYVNDLLLKINSENKKIKFILPEEENYKYAFINTIQKFSLPIDGKAKDKLINHNDLSDFSRFFYTYVALMIEPRKRIAKVASDKEDYSKYGTYLRYKRISNYENKTKMHLRMLYFLRNFEISDKELVDEIAKQFNITNESAAEELDTVRKKYGKVLGKIKKSLTKIKALPKAKPPGIGVDIQGRTPDNYKIRIAGARSKEQLDEIVSFVKVLLYLYVEIYIKKNSKYMKIKEMLSKLTKIAKRRNKVNDIVNYDAGSTAIKQTTSLDKKRLGFRPEEGQNQWTRSCQNSGEDKKRQPLVVSSDNVKELIKRGYKLNPKTDNYEKTTFDKSKKKEVVIKAVKLAGENGTFNFYTCDPDDNNEHCFVGFLSKSNNPNDLCMPCCFKKDQSNTNNKKKQTYFNQCIGQKAKETEEEKPKEEIGDKVYILQDTNKVQDGRFIFLPKYLNQFFNNIWKNTYNIKNHYLVQSNTGYYFKYTIKHQHHLFLAAISNIFDKSINELKDIAINALNDKIFTYLNNGDIKSMFKDIESYIDYIKNSNYLEYDIIGELLSIPGVLTKNGLIYFVFDKKIKIIKKALEKDTVVENYYLQCLNYENYHNINENRDYVILIKDGRYYFPIYNVKKGPKDKKIILTKKYDKGDLIDELKKYYGLSCIESFIFKINKTYNITAKNIQAIESIHIKKQIIDMRNKVRYLKLDNDLLVPVKPSGALLDVNISDVNSLKTSDFFDLDETIKLLYKFNKLVPDLNYVPKSIYYNNVKDKTYNIISILLMNNLIIPIKSEYVLPTTFKKYGLGYEFQSTEELIDTAINNNDVPYDTRTINIKNKMYKNESYNLFRLELSIFLQASSSIRSSIITIVRNDNINKKSKRKELLSLLTGLIEKKSPKFVEIIKELPDLKNYNISNVRDYCSINRNKDKCNMNLHCSFINNSCIFVMFKNDLLSNISKIIEECIIDGIKFKEIIQEENYYVSDVVDYTIYSDRPNQKIIKTSNFNIKKIMTELFGKDSIPQLGKRKVGKQEFIIDVDIPVAVEIGDEVFQEIISNKNSIIRGYVNCYYWLLNKLYDKDSRNLGYESELQERLTNLFKANMIDYLVGNVFNEELKKDISKYIELNKDILSKNIFTSSLSRLRKNNYNTDGVLELIILSYMFPFPIVVFDNYNAVKYIFSSGPVSVNDKTIEKYTNKTLSNKTIFMKFDFEGNNNIPKKIYSIYYK</sequence>